<feature type="compositionally biased region" description="Low complexity" evidence="1">
    <location>
        <begin position="575"/>
        <end position="610"/>
    </location>
</feature>
<feature type="compositionally biased region" description="Basic and acidic residues" evidence="1">
    <location>
        <begin position="128"/>
        <end position="137"/>
    </location>
</feature>
<evidence type="ECO:0000256" key="1">
    <source>
        <dbReference type="SAM" id="MobiDB-lite"/>
    </source>
</evidence>
<feature type="compositionally biased region" description="Polar residues" evidence="1">
    <location>
        <begin position="299"/>
        <end position="315"/>
    </location>
</feature>
<dbReference type="OrthoDB" id="1708389at2759"/>
<reference evidence="3" key="1">
    <citation type="journal article" date="2013" name="Genome Announc.">
        <title>Draft genome sequence of the basidiomycetous yeast-like fungus Pseudozyma hubeiensis SY62, which produces an abundant amount of the biosurfactant mannosylerythritol lipids.</title>
        <authorList>
            <person name="Konishi M."/>
            <person name="Hatada Y."/>
            <person name="Horiuchi J."/>
        </authorList>
    </citation>
    <scope>NUCLEOTIDE SEQUENCE [LARGE SCALE GENOMIC DNA]</scope>
    <source>
        <strain evidence="3">SY62</strain>
    </source>
</reference>
<dbReference type="Proteomes" id="UP000014071">
    <property type="component" value="Unassembled WGS sequence"/>
</dbReference>
<organism evidence="2 3">
    <name type="scientific">Pseudozyma hubeiensis (strain SY62)</name>
    <name type="common">Yeast</name>
    <dbReference type="NCBI Taxonomy" id="1305764"/>
    <lineage>
        <taxon>Eukaryota</taxon>
        <taxon>Fungi</taxon>
        <taxon>Dikarya</taxon>
        <taxon>Basidiomycota</taxon>
        <taxon>Ustilaginomycotina</taxon>
        <taxon>Ustilaginomycetes</taxon>
        <taxon>Ustilaginales</taxon>
        <taxon>Ustilaginaceae</taxon>
        <taxon>Pseudozyma</taxon>
    </lineage>
</organism>
<dbReference type="GeneID" id="24111218"/>
<gene>
    <name evidence="2" type="ORF">PHSY_005945</name>
</gene>
<feature type="compositionally biased region" description="Polar residues" evidence="1">
    <location>
        <begin position="911"/>
        <end position="930"/>
    </location>
</feature>
<proteinExistence type="predicted"/>
<feature type="compositionally biased region" description="Low complexity" evidence="1">
    <location>
        <begin position="748"/>
        <end position="761"/>
    </location>
</feature>
<dbReference type="eggNOG" id="ENOG502RBHU">
    <property type="taxonomic scope" value="Eukaryota"/>
</dbReference>
<dbReference type="PANTHER" id="PTHR37402:SF1">
    <property type="entry name" value="GRAM DOMAIN-CONTAINING PROTEIN 4"/>
    <property type="match status" value="1"/>
</dbReference>
<dbReference type="HOGENOM" id="CLU_264448_0_0_1"/>
<feature type="region of interest" description="Disordered" evidence="1">
    <location>
        <begin position="878"/>
        <end position="932"/>
    </location>
</feature>
<dbReference type="STRING" id="1305764.R9PAW1"/>
<feature type="region of interest" description="Disordered" evidence="1">
    <location>
        <begin position="575"/>
        <end position="613"/>
    </location>
</feature>
<protein>
    <submittedName>
        <fullName evidence="2">Uncharacterized protein</fullName>
    </submittedName>
</protein>
<feature type="compositionally biased region" description="Polar residues" evidence="1">
    <location>
        <begin position="647"/>
        <end position="681"/>
    </location>
</feature>
<sequence>MPPPSSLLLPSPLIFTYFKKTPPFEPHHGPPFAARRYLASSNCPLSVLLAPFLTRTSHRSKPERTAPSAYRAVHLSNRPTVLTIDTLTVYQLPSKALIDFLFTRPLLEPLAHAMSSFYASRKSFDVSDRSVSHDPASHDTVMQRPTSACGHHSNASSASFGSGGAPMHAMMVPGNVVPTLDRPDSDSPFSDWEAYIVKQAQDWSDKSSHMAASPSAQSRKSSGPRIVWADQVRKSSPQTQPLVYTKARDRFAPPVSPEESSPPTNSRNLLRRPSFDMLRPRSDASRTSPPPQPEAGRPSISSPIMTRSTLTTAQPDSVEPWQATMETPSAASFARASPDPLQVPQNESQVSSVCGMSPLALSLPGDDFSSLLLSNFAKRASTSSTSSGRAPGPCELIAEPLPALFSSETSKPPSIASTYSMHSRRASWASSIDLDPALICTPPLSSEGSQEQSRSDRPAFLAEYGLDHDTEESDTECSHYADEHEELAAMPSLDMGSPQTPKDHELPPQPVFQRLEADLISLHENDNGNTQRFTPDGRPLPLLDLSSLPREKQDTVLMARARLLSPTSFKKAFSLRSKGSHSGSRSSVSSPSLNNSSSEEVGKVSESAVETPTVASIRDRLPSLVAEDMTQWAAGVPREAPPASLLDGSNSTMSHAPSMQMSPSLDSFAHTMSSAGSSAETPLSPAFSYSGASIASESSRGGPSSILSSGQRKHRVGTPGLTKKAGADAGATASLDPHLARYQTRARSSGSISSQTPSTSSAHRRASRKSGRSRITDGMPSFADMASTLAVPVSNQRRFSARSLSSEGSIDSHSNASNGSSFAKVGGSSDDGLSVAGVASTTSVVKSVLRKRVPSLDGSLLSPRKEVSFELPVSAGFGTVDEEADEEEQELLEHEQRQRSHLVLPPMKLQAKQSAAEQDASDANTASRKQATQDDLDITRFLDTFGRDIKTVESLELLDNVHSGSSEWPRRQDWDSMPAYLAAYATTFLSRFADDSATLVYSDDRAPAPAAGKTVSAPLLSKHPVYTSMVRSVLRIASWEQPLVSAGISSFYALSLAKGKLVVVLAVGLALLAATEAAQSKPTSSSEAEELQEAYSKIASVLLGSAQTHERMRNLALWRSPKASLRFTGLLLALAVGASRFASGLMSLPGLFIGLAVFVWLPSILNQPEWAPTWLKQGNPVDVLLYDVPTDAQHAILTLRRRAASGEQLVHRSNDMSALSTTKFDHRVSASELQHAGDVVDGAYFAHHEGEAGHVVVLAHRVIFRTLAGMSEGVVTLKEELERDASMRGCKITFDSRLEKVVRLDKTEMGLELRLKNGKKVVFDDMVGRDEAFARLVALAPQKWH</sequence>
<feature type="region of interest" description="Disordered" evidence="1">
    <location>
        <begin position="636"/>
        <end position="780"/>
    </location>
</feature>
<evidence type="ECO:0000313" key="2">
    <source>
        <dbReference type="EMBL" id="GAC98352.1"/>
    </source>
</evidence>
<feature type="region of interest" description="Disordered" evidence="1">
    <location>
        <begin position="802"/>
        <end position="829"/>
    </location>
</feature>
<accession>R9PAW1</accession>
<keyword evidence="3" id="KW-1185">Reference proteome</keyword>
<feature type="region of interest" description="Disordered" evidence="1">
    <location>
        <begin position="203"/>
        <end position="319"/>
    </location>
</feature>
<evidence type="ECO:0000313" key="3">
    <source>
        <dbReference type="Proteomes" id="UP000014071"/>
    </source>
</evidence>
<dbReference type="GO" id="GO:0006915">
    <property type="term" value="P:apoptotic process"/>
    <property type="evidence" value="ECO:0007669"/>
    <property type="project" value="InterPro"/>
</dbReference>
<dbReference type="RefSeq" id="XP_012191939.1">
    <property type="nucleotide sequence ID" value="XM_012336549.1"/>
</dbReference>
<feature type="region of interest" description="Disordered" evidence="1">
    <location>
        <begin position="128"/>
        <end position="162"/>
    </location>
</feature>
<name>R9PAW1_PSEHS</name>
<feature type="compositionally biased region" description="Low complexity" evidence="1">
    <location>
        <begin position="688"/>
        <end position="710"/>
    </location>
</feature>
<dbReference type="InterPro" id="IPR037847">
    <property type="entry name" value="GRAMDC4"/>
</dbReference>
<dbReference type="PANTHER" id="PTHR37402">
    <property type="entry name" value="GRAM DOMAIN-CONTAINING PROTEIN 4"/>
    <property type="match status" value="1"/>
</dbReference>
<feature type="compositionally biased region" description="Low complexity" evidence="1">
    <location>
        <begin position="721"/>
        <end position="736"/>
    </location>
</feature>
<feature type="compositionally biased region" description="Acidic residues" evidence="1">
    <location>
        <begin position="880"/>
        <end position="890"/>
    </location>
</feature>
<feature type="compositionally biased region" description="Basic residues" evidence="1">
    <location>
        <begin position="762"/>
        <end position="772"/>
    </location>
</feature>
<feature type="compositionally biased region" description="Polar residues" evidence="1">
    <location>
        <begin position="802"/>
        <end position="821"/>
    </location>
</feature>
<dbReference type="EMBL" id="DF238820">
    <property type="protein sequence ID" value="GAC98352.1"/>
    <property type="molecule type" value="Genomic_DNA"/>
</dbReference>